<reference evidence="2 3" key="1">
    <citation type="submission" date="2022-01" db="EMBL/GenBank/DDBJ databases">
        <title>A chromosomal length assembly of Cordylochernes scorpioides.</title>
        <authorList>
            <person name="Zeh D."/>
            <person name="Zeh J."/>
        </authorList>
    </citation>
    <scope>NUCLEOTIDE SEQUENCE [LARGE SCALE GENOMIC DNA]</scope>
    <source>
        <strain evidence="2">IN4F17</strain>
        <tissue evidence="2">Whole Body</tissue>
    </source>
</reference>
<organism evidence="2 3">
    <name type="scientific">Cordylochernes scorpioides</name>
    <dbReference type="NCBI Taxonomy" id="51811"/>
    <lineage>
        <taxon>Eukaryota</taxon>
        <taxon>Metazoa</taxon>
        <taxon>Ecdysozoa</taxon>
        <taxon>Arthropoda</taxon>
        <taxon>Chelicerata</taxon>
        <taxon>Arachnida</taxon>
        <taxon>Pseudoscorpiones</taxon>
        <taxon>Cheliferoidea</taxon>
        <taxon>Chernetidae</taxon>
        <taxon>Cordylochernes</taxon>
    </lineage>
</organism>
<accession>A0ABY6LMR7</accession>
<evidence type="ECO:0000313" key="2">
    <source>
        <dbReference type="EMBL" id="UYV82401.1"/>
    </source>
</evidence>
<keyword evidence="3" id="KW-1185">Reference proteome</keyword>
<dbReference type="Gene3D" id="3.30.420.10">
    <property type="entry name" value="Ribonuclease H-like superfamily/Ribonuclease H"/>
    <property type="match status" value="1"/>
</dbReference>
<protein>
    <submittedName>
        <fullName evidence="2">SETMAR</fullName>
    </submittedName>
</protein>
<dbReference type="InterPro" id="IPR001888">
    <property type="entry name" value="Transposase_1"/>
</dbReference>
<evidence type="ECO:0000256" key="1">
    <source>
        <dbReference type="SAM" id="MobiDB-lite"/>
    </source>
</evidence>
<gene>
    <name evidence="2" type="ORF">LAZ67_21001949</name>
</gene>
<feature type="region of interest" description="Disordered" evidence="1">
    <location>
        <begin position="1"/>
        <end position="25"/>
    </location>
</feature>
<evidence type="ECO:0000313" key="3">
    <source>
        <dbReference type="Proteomes" id="UP001235939"/>
    </source>
</evidence>
<proteinExistence type="predicted"/>
<dbReference type="Proteomes" id="UP001235939">
    <property type="component" value="Chromosome 21"/>
</dbReference>
<sequence>MDQDLNARALDQPERGRGPVHMSLLPGRVTDCGPPPLLLSSTYATQATDSHSAWSTRLQPCPYYLPAWNYLEEIKAVIDKDEDPKPFLKPSLHPKQIMLIVWWTYAGLLRYRFWNGGEAINSEVLLSRFASYASKI</sequence>
<dbReference type="Pfam" id="PF01359">
    <property type="entry name" value="Transposase_1"/>
    <property type="match status" value="1"/>
</dbReference>
<name>A0ABY6LMR7_9ARAC</name>
<dbReference type="InterPro" id="IPR036397">
    <property type="entry name" value="RNaseH_sf"/>
</dbReference>
<dbReference type="EMBL" id="CP092883">
    <property type="protein sequence ID" value="UYV82401.1"/>
    <property type="molecule type" value="Genomic_DNA"/>
</dbReference>